<keyword evidence="3" id="KW-1185">Reference proteome</keyword>
<feature type="domain" description="MINDY deubiquitinase" evidence="1">
    <location>
        <begin position="15"/>
        <end position="82"/>
    </location>
</feature>
<dbReference type="GO" id="GO:1990380">
    <property type="term" value="F:K48-linked deubiquitinase activity"/>
    <property type="evidence" value="ECO:0007669"/>
    <property type="project" value="InterPro"/>
</dbReference>
<dbReference type="EMBL" id="BRXZ01004953">
    <property type="protein sequence ID" value="GMH57692.1"/>
    <property type="molecule type" value="Genomic_DNA"/>
</dbReference>
<dbReference type="GO" id="GO:0004843">
    <property type="term" value="F:cysteine-type deubiquitinase activity"/>
    <property type="evidence" value="ECO:0007669"/>
    <property type="project" value="InterPro"/>
</dbReference>
<dbReference type="Proteomes" id="UP001165082">
    <property type="component" value="Unassembled WGS sequence"/>
</dbReference>
<dbReference type="GO" id="GO:0005829">
    <property type="term" value="C:cytosol"/>
    <property type="evidence" value="ECO:0007669"/>
    <property type="project" value="TreeGrafter"/>
</dbReference>
<dbReference type="InterPro" id="IPR033979">
    <property type="entry name" value="MINDY_domain"/>
</dbReference>
<dbReference type="PANTHER" id="PTHR18063">
    <property type="entry name" value="NF-E2 INDUCIBLE PROTEIN"/>
    <property type="match status" value="1"/>
</dbReference>
<evidence type="ECO:0000259" key="1">
    <source>
        <dbReference type="Pfam" id="PF04424"/>
    </source>
</evidence>
<reference evidence="2" key="1">
    <citation type="submission" date="2022-07" db="EMBL/GenBank/DDBJ databases">
        <title>Genome analysis of Parmales, a sister group of diatoms, reveals the evolutionary specialization of diatoms from phago-mixotrophs to photoautotrophs.</title>
        <authorList>
            <person name="Ban H."/>
            <person name="Sato S."/>
            <person name="Yoshikawa S."/>
            <person name="Kazumasa Y."/>
            <person name="Nakamura Y."/>
            <person name="Ichinomiya M."/>
            <person name="Saitoh K."/>
            <person name="Sato N."/>
            <person name="Blanc-Mathieu R."/>
            <person name="Endo H."/>
            <person name="Kuwata A."/>
            <person name="Ogata H."/>
        </authorList>
    </citation>
    <scope>NUCLEOTIDE SEQUENCE</scope>
</reference>
<evidence type="ECO:0000313" key="3">
    <source>
        <dbReference type="Proteomes" id="UP001165082"/>
    </source>
</evidence>
<dbReference type="Pfam" id="PF04424">
    <property type="entry name" value="MINDY_DUB"/>
    <property type="match status" value="1"/>
</dbReference>
<dbReference type="InterPro" id="IPR007518">
    <property type="entry name" value="MINDY"/>
</dbReference>
<evidence type="ECO:0000313" key="2">
    <source>
        <dbReference type="EMBL" id="GMH57692.1"/>
    </source>
</evidence>
<accession>A0A9W7DWK0</accession>
<dbReference type="OrthoDB" id="10261212at2759"/>
<name>A0A9W7DWK0_9STRA</name>
<dbReference type="AlphaFoldDB" id="A0A9W7DWK0"/>
<organism evidence="2 3">
    <name type="scientific">Triparma retinervis</name>
    <dbReference type="NCBI Taxonomy" id="2557542"/>
    <lineage>
        <taxon>Eukaryota</taxon>
        <taxon>Sar</taxon>
        <taxon>Stramenopiles</taxon>
        <taxon>Ochrophyta</taxon>
        <taxon>Bolidophyceae</taxon>
        <taxon>Parmales</taxon>
        <taxon>Triparmaceae</taxon>
        <taxon>Triparma</taxon>
    </lineage>
</organism>
<dbReference type="GO" id="GO:0016807">
    <property type="term" value="F:cysteine-type carboxypeptidase activity"/>
    <property type="evidence" value="ECO:0007669"/>
    <property type="project" value="TreeGrafter"/>
</dbReference>
<sequence length="96" mass="10226">MTTTPLTSTSPNTDEYEVKCIAFFGDDRSILMQNANGPCPLLALANALILRNAISLPKRAIAMGKATFSDLVEILSNKALDDGGERGRSADIEALV</sequence>
<proteinExistence type="predicted"/>
<feature type="non-terminal residue" evidence="2">
    <location>
        <position position="96"/>
    </location>
</feature>
<protein>
    <recommendedName>
        <fullName evidence="1">MINDY deubiquitinase domain-containing protein</fullName>
    </recommendedName>
</protein>
<dbReference type="GO" id="GO:0071108">
    <property type="term" value="P:protein K48-linked deubiquitination"/>
    <property type="evidence" value="ECO:0007669"/>
    <property type="project" value="TreeGrafter"/>
</dbReference>
<dbReference type="PANTHER" id="PTHR18063:SF6">
    <property type="entry name" value="UBIQUITIN CARBOXYL-TERMINAL HYDROLASE"/>
    <property type="match status" value="1"/>
</dbReference>
<dbReference type="GO" id="GO:0071944">
    <property type="term" value="C:cell periphery"/>
    <property type="evidence" value="ECO:0007669"/>
    <property type="project" value="TreeGrafter"/>
</dbReference>
<comment type="caution">
    <text evidence="2">The sequence shown here is derived from an EMBL/GenBank/DDBJ whole genome shotgun (WGS) entry which is preliminary data.</text>
</comment>
<gene>
    <name evidence="2" type="ORF">TrRE_jg5804</name>
</gene>